<evidence type="ECO:0000313" key="3">
    <source>
        <dbReference type="Proteomes" id="UP000001819"/>
    </source>
</evidence>
<dbReference type="ExpressionAtlas" id="A0A6I8VX23">
    <property type="expression patterns" value="baseline"/>
</dbReference>
<dbReference type="KEGG" id="dpo:117183980"/>
<evidence type="ECO:0000313" key="4">
    <source>
        <dbReference type="RefSeq" id="XP_033235636.1"/>
    </source>
</evidence>
<dbReference type="InParanoid" id="A0A6I8VX23"/>
<keyword evidence="1" id="KW-0812">Transmembrane</keyword>
<keyword evidence="1" id="KW-1133">Transmembrane helix</keyword>
<protein>
    <submittedName>
        <fullName evidence="4">Turripeptide Pal9.2-like</fullName>
    </submittedName>
</protein>
<dbReference type="InterPro" id="IPR036058">
    <property type="entry name" value="Kazal_dom_sf"/>
</dbReference>
<dbReference type="Proteomes" id="UP000001819">
    <property type="component" value="Chromosome 4"/>
</dbReference>
<feature type="transmembrane region" description="Helical" evidence="1">
    <location>
        <begin position="6"/>
        <end position="30"/>
    </location>
</feature>
<dbReference type="InterPro" id="IPR002350">
    <property type="entry name" value="Kazal_dom"/>
</dbReference>
<dbReference type="Pfam" id="PF07648">
    <property type="entry name" value="Kazal_2"/>
    <property type="match status" value="1"/>
</dbReference>
<keyword evidence="1" id="KW-0472">Membrane</keyword>
<reference evidence="4" key="1">
    <citation type="submission" date="2025-08" db="UniProtKB">
        <authorList>
            <consortium name="RefSeq"/>
        </authorList>
    </citation>
    <scope>IDENTIFICATION</scope>
    <source>
        <strain evidence="4">MV-25-SWS-2005</strain>
        <tissue evidence="4">Whole body</tissue>
    </source>
</reference>
<organism evidence="3 4">
    <name type="scientific">Drosophila pseudoobscura pseudoobscura</name>
    <name type="common">Fruit fly</name>
    <dbReference type="NCBI Taxonomy" id="46245"/>
    <lineage>
        <taxon>Eukaryota</taxon>
        <taxon>Metazoa</taxon>
        <taxon>Ecdysozoa</taxon>
        <taxon>Arthropoda</taxon>
        <taxon>Hexapoda</taxon>
        <taxon>Insecta</taxon>
        <taxon>Pterygota</taxon>
        <taxon>Neoptera</taxon>
        <taxon>Endopterygota</taxon>
        <taxon>Diptera</taxon>
        <taxon>Brachycera</taxon>
        <taxon>Muscomorpha</taxon>
        <taxon>Ephydroidea</taxon>
        <taxon>Drosophilidae</taxon>
        <taxon>Drosophila</taxon>
        <taxon>Sophophora</taxon>
    </lineage>
</organism>
<dbReference type="CDD" id="cd00104">
    <property type="entry name" value="KAZAL_FS"/>
    <property type="match status" value="1"/>
</dbReference>
<feature type="domain" description="Kazal-like" evidence="2">
    <location>
        <begin position="33"/>
        <end position="93"/>
    </location>
</feature>
<name>A0A6I8VX23_DROPS</name>
<dbReference type="Gene3D" id="3.30.60.30">
    <property type="match status" value="1"/>
</dbReference>
<evidence type="ECO:0000259" key="2">
    <source>
        <dbReference type="PROSITE" id="PS51465"/>
    </source>
</evidence>
<dbReference type="AlphaFoldDB" id="A0A6I8VX23"/>
<proteinExistence type="predicted"/>
<sequence>MLLKIIQVVVFSQLLSIVMRALLILSLIALSTSTLIKRCSDPACTLEYSPVCGTDEKGEEHVFGNRCFFKGANCRRKESGLPPLKIIAGDCHPTKRQ</sequence>
<dbReference type="RefSeq" id="XP_033235636.1">
    <property type="nucleotide sequence ID" value="XM_033379745.1"/>
</dbReference>
<gene>
    <name evidence="4" type="primary">LOC117183980</name>
</gene>
<accession>A0A6I8VX23</accession>
<evidence type="ECO:0000256" key="1">
    <source>
        <dbReference type="SAM" id="Phobius"/>
    </source>
</evidence>
<keyword evidence="3" id="KW-1185">Reference proteome</keyword>
<dbReference type="PROSITE" id="PS51465">
    <property type="entry name" value="KAZAL_2"/>
    <property type="match status" value="1"/>
</dbReference>
<dbReference type="SUPFAM" id="SSF100895">
    <property type="entry name" value="Kazal-type serine protease inhibitors"/>
    <property type="match status" value="1"/>
</dbReference>